<dbReference type="SMART" id="SM00901">
    <property type="entry name" value="FRG"/>
    <property type="match status" value="1"/>
</dbReference>
<comment type="caution">
    <text evidence="2">The sequence shown here is derived from an EMBL/GenBank/DDBJ whole genome shotgun (WGS) entry which is preliminary data.</text>
</comment>
<evidence type="ECO:0000259" key="1">
    <source>
        <dbReference type="SMART" id="SM00901"/>
    </source>
</evidence>
<gene>
    <name evidence="2" type="ORF">F8C82_11050</name>
</gene>
<dbReference type="Pfam" id="PF08867">
    <property type="entry name" value="FRG"/>
    <property type="match status" value="1"/>
</dbReference>
<dbReference type="RefSeq" id="WP_151693644.1">
    <property type="nucleotide sequence ID" value="NZ_BMGX01000001.1"/>
</dbReference>
<dbReference type="AlphaFoldDB" id="A0A6L3ZF30"/>
<dbReference type="OrthoDB" id="9816036at2"/>
<sequence length="271" mass="31808">MQTTVAQSWKELQELLFQDSFDPGIGRYRSPYIYRGMNDSDHTLKTSLARLGGPYDRLERHLLRNFRKYALKSAITENSVWNILALAQHHGLPTRLLDWTYSPYVALHFATNDIQKYDRDGIIWATNYVKLNQFLPDRLKDVINREQSNTFTAEMLDSVCKDLDSLKRLDEEEFLLFLEPPSLDERIINQFALFSLLSSSTASMDEWLEDHDSFVYRIVIPKELKWEIRDKLDQANITERVLFPGLDGLSMWLKRHYSSKNPDPDDEEMAH</sequence>
<accession>A0A6L3ZF30</accession>
<dbReference type="EMBL" id="WBVQ01000002">
    <property type="protein sequence ID" value="KAB2816216.1"/>
    <property type="molecule type" value="Genomic_DNA"/>
</dbReference>
<dbReference type="InterPro" id="IPR014966">
    <property type="entry name" value="FRG-dom"/>
</dbReference>
<proteinExistence type="predicted"/>
<organism evidence="2 3">
    <name type="scientific">Phaeocystidibacter marisrubri</name>
    <dbReference type="NCBI Taxonomy" id="1577780"/>
    <lineage>
        <taxon>Bacteria</taxon>
        <taxon>Pseudomonadati</taxon>
        <taxon>Bacteroidota</taxon>
        <taxon>Flavobacteriia</taxon>
        <taxon>Flavobacteriales</taxon>
        <taxon>Phaeocystidibacteraceae</taxon>
        <taxon>Phaeocystidibacter</taxon>
    </lineage>
</organism>
<protein>
    <submittedName>
        <fullName evidence="2">FRG domain-containing protein</fullName>
    </submittedName>
</protein>
<evidence type="ECO:0000313" key="2">
    <source>
        <dbReference type="EMBL" id="KAB2816216.1"/>
    </source>
</evidence>
<reference evidence="2 3" key="1">
    <citation type="submission" date="2019-10" db="EMBL/GenBank/DDBJ databases">
        <title>Genome sequence of Phaeocystidibacter marisrubri JCM30614 (type strain).</title>
        <authorList>
            <person name="Bowman J.P."/>
        </authorList>
    </citation>
    <scope>NUCLEOTIDE SEQUENCE [LARGE SCALE GENOMIC DNA]</scope>
    <source>
        <strain evidence="2 3">JCM 30614</strain>
    </source>
</reference>
<keyword evidence="3" id="KW-1185">Reference proteome</keyword>
<evidence type="ECO:0000313" key="3">
    <source>
        <dbReference type="Proteomes" id="UP000484164"/>
    </source>
</evidence>
<name>A0A6L3ZF30_9FLAO</name>
<feature type="domain" description="FRG" evidence="1">
    <location>
        <begin position="28"/>
        <end position="124"/>
    </location>
</feature>
<dbReference type="Proteomes" id="UP000484164">
    <property type="component" value="Unassembled WGS sequence"/>
</dbReference>